<reference evidence="2 3" key="1">
    <citation type="submission" date="2021-04" db="EMBL/GenBank/DDBJ databases">
        <title>Complete genome sequence of Stygiolobus sp. KN-1.</title>
        <authorList>
            <person name="Nakamura K."/>
            <person name="Sakai H."/>
            <person name="Kurosawa N."/>
        </authorList>
    </citation>
    <scope>NUCLEOTIDE SEQUENCE [LARGE SCALE GENOMIC DNA]</scope>
    <source>
        <strain evidence="2 3">KN-1</strain>
    </source>
</reference>
<keyword evidence="1" id="KW-0472">Membrane</keyword>
<dbReference type="KEGG" id="csty:KN1_10250"/>
<proteinExistence type="predicted"/>
<accession>A0A8D5U646</accession>
<keyword evidence="3" id="KW-1185">Reference proteome</keyword>
<keyword evidence="1" id="KW-1133">Transmembrane helix</keyword>
<keyword evidence="1" id="KW-0812">Transmembrane</keyword>
<evidence type="ECO:0000313" key="2">
    <source>
        <dbReference type="EMBL" id="BCU69728.1"/>
    </source>
</evidence>
<evidence type="ECO:0000313" key="3">
    <source>
        <dbReference type="Proteomes" id="UP000825123"/>
    </source>
</evidence>
<feature type="transmembrane region" description="Helical" evidence="1">
    <location>
        <begin position="12"/>
        <end position="29"/>
    </location>
</feature>
<organism evidence="2 3">
    <name type="scientific">Stygiolobus caldivivus</name>
    <dbReference type="NCBI Taxonomy" id="2824673"/>
    <lineage>
        <taxon>Archaea</taxon>
        <taxon>Thermoproteota</taxon>
        <taxon>Thermoprotei</taxon>
        <taxon>Sulfolobales</taxon>
        <taxon>Sulfolobaceae</taxon>
        <taxon>Stygiolobus</taxon>
    </lineage>
</organism>
<evidence type="ECO:0008006" key="4">
    <source>
        <dbReference type="Google" id="ProtNLM"/>
    </source>
</evidence>
<dbReference type="EMBL" id="AP024597">
    <property type="protein sequence ID" value="BCU69728.1"/>
    <property type="molecule type" value="Genomic_DNA"/>
</dbReference>
<dbReference type="AlphaFoldDB" id="A0A8D5U646"/>
<dbReference type="Proteomes" id="UP000825123">
    <property type="component" value="Chromosome"/>
</dbReference>
<protein>
    <recommendedName>
        <fullName evidence="4">DUF5305 domain-containing protein</fullName>
    </recommendedName>
</protein>
<name>A0A8D5U646_9CREN</name>
<sequence>MPINISHRLRTSIIIILILSLIITLYINYESYESSMNSQKLFQGYETLAYVDFFTSALIKPNPFIKGQNITVYMLKKTQKDFNVIPCVILNENYSKLLGISKLKGISTVPTYLAKEIVLNLTSLRNFSYAVIISDEGVYNTTLYSGVSNSSYLTLNVSEIARVINNLSSYIPGSYSVLIKITHENITTYFPINYDGNAFQIPTSGSLDIPQYLRVPYNLINVSQASYPLSLVQQYCVHFYVYPSSSAEEADYSIIVNTTVGTWVYNEGISKGIVSLNISSLYNTINNLLVKYGLYSSQYAVIINFTIKTKNYTLYPFVVINNNNGILSFSAYNTTLNMTVYADSPEKYSPLDLAYLIIPASALFFIFGFTRPKTPSEMDKVLSKLKKVNKLTIEVNSKPEAKKVVEVKDINDIIKFSVTAVKPVLVYKDKGILQIWIVDNDVGYVYTVSE</sequence>
<evidence type="ECO:0000256" key="1">
    <source>
        <dbReference type="SAM" id="Phobius"/>
    </source>
</evidence>
<feature type="transmembrane region" description="Helical" evidence="1">
    <location>
        <begin position="353"/>
        <end position="370"/>
    </location>
</feature>
<gene>
    <name evidence="2" type="ORF">KN1_10250</name>
</gene>